<reference evidence="2 3" key="2">
    <citation type="submission" date="2007-01" db="EMBL/GenBank/DDBJ databases">
        <title>Sequencing of the draft genome and assembly of Thermosinus carboxydivorans Nor1.</title>
        <authorList>
            <consortium name="US DOE Joint Genome Institute (JGI-PGF)"/>
            <person name="Copeland A."/>
            <person name="Lucas S."/>
            <person name="Lapidus A."/>
            <person name="Barry K."/>
            <person name="Glavina del Rio T."/>
            <person name="Dalin E."/>
            <person name="Tice H."/>
            <person name="Bruce D."/>
            <person name="Pitluck S."/>
            <person name="Richardson P."/>
        </authorList>
    </citation>
    <scope>NUCLEOTIDE SEQUENCE [LARGE SCALE GENOMIC DNA]</scope>
    <source>
        <strain evidence="2 3">Nor1</strain>
    </source>
</reference>
<protein>
    <recommendedName>
        <fullName evidence="4">ISLre2 family transposase</fullName>
    </recommendedName>
</protein>
<dbReference type="AlphaFoldDB" id="A1HMB1"/>
<reference evidence="2 3" key="1">
    <citation type="submission" date="2007-01" db="EMBL/GenBank/DDBJ databases">
        <title>Annotation of the draft genome assembly of Thermosinus carboxydivorans Nor1.</title>
        <authorList>
            <consortium name="US DOE Joint Genome Institute (JGI-ORNL)"/>
            <person name="Larimer F."/>
            <person name="Land M."/>
            <person name="Hauser L."/>
        </authorList>
    </citation>
    <scope>NUCLEOTIDE SEQUENCE [LARGE SCALE GENOMIC DNA]</scope>
    <source>
        <strain evidence="2 3">Nor1</strain>
    </source>
</reference>
<evidence type="ECO:0008006" key="4">
    <source>
        <dbReference type="Google" id="ProtNLM"/>
    </source>
</evidence>
<proteinExistence type="inferred from homology"/>
<gene>
    <name evidence="2" type="ORF">TcarDRAFT_2645</name>
</gene>
<dbReference type="InterPro" id="IPR009620">
    <property type="entry name" value="UPF0236"/>
</dbReference>
<dbReference type="EMBL" id="AAWL01000001">
    <property type="protein sequence ID" value="EAX48956.1"/>
    <property type="molecule type" value="Genomic_DNA"/>
</dbReference>
<dbReference type="Pfam" id="PF06782">
    <property type="entry name" value="UPF0236"/>
    <property type="match status" value="1"/>
</dbReference>
<evidence type="ECO:0000256" key="1">
    <source>
        <dbReference type="ARBA" id="ARBA00006539"/>
    </source>
</evidence>
<dbReference type="NCBIfam" id="NF033529">
    <property type="entry name" value="transpos_ISLre2"/>
    <property type="match status" value="1"/>
</dbReference>
<evidence type="ECO:0000313" key="2">
    <source>
        <dbReference type="EMBL" id="EAX48956.1"/>
    </source>
</evidence>
<dbReference type="Proteomes" id="UP000005139">
    <property type="component" value="Unassembled WGS sequence"/>
</dbReference>
<dbReference type="RefSeq" id="WP_007288163.1">
    <property type="nucleotide sequence ID" value="NZ_AAWL01000001.1"/>
</dbReference>
<name>A1HMB1_9FIRM</name>
<evidence type="ECO:0000313" key="3">
    <source>
        <dbReference type="Proteomes" id="UP000005139"/>
    </source>
</evidence>
<sequence>MSVFIRYIKEIILSKLEEDEKEFERLLYEMDFQNFERLLQNKLHDVGRTIIKAVLEKMDQLIKQDKTLRPGWVVCRKDDVKEVVTCFGPVSYARTYYRHKETGQYAYLVDEQAGYAPHMRLDPTVKAKLIEHAAEMSYRKSAEKVGAACGGVALSGQTVLRAVREFKEPELPVQERKVVPRLYIEADEDHVACQHGRALESRLVYIHEGWEEKDGRRSLKNPVYLSGMDKEADEFWEKVWDEVNKRYDLDRIEKIYVIGDGAAWIKCAQLVFPKAEFILDKFHLMKYIRRALGGNKELNKTLIGALRFGNFEKAQEVIEKLLKRATTASRKQAIIQSWGYIRSNWEGITRIYSYKEIKCSAEGHISHVLSARMSSRPMGWSREGAKHMAYIRVCQANGQSVAEEYLRQQQVNYKIEIMTTSPAETVEVERQKKTKATCETHDNIPVLKGPKNFLYKALRELSLAYA</sequence>
<comment type="similarity">
    <text evidence="1">Belongs to the UPF0236 family.</text>
</comment>
<dbReference type="eggNOG" id="COG3464">
    <property type="taxonomic scope" value="Bacteria"/>
</dbReference>
<organism evidence="2 3">
    <name type="scientific">Thermosinus carboxydivorans Nor1</name>
    <dbReference type="NCBI Taxonomy" id="401526"/>
    <lineage>
        <taxon>Bacteria</taxon>
        <taxon>Bacillati</taxon>
        <taxon>Bacillota</taxon>
        <taxon>Negativicutes</taxon>
        <taxon>Selenomonadales</taxon>
        <taxon>Sporomusaceae</taxon>
        <taxon>Thermosinus</taxon>
    </lineage>
</organism>
<comment type="caution">
    <text evidence="2">The sequence shown here is derived from an EMBL/GenBank/DDBJ whole genome shotgun (WGS) entry which is preliminary data.</text>
</comment>
<keyword evidence="3" id="KW-1185">Reference proteome</keyword>
<accession>A1HMB1</accession>